<feature type="compositionally biased region" description="Basic and acidic residues" evidence="1">
    <location>
        <begin position="995"/>
        <end position="1004"/>
    </location>
</feature>
<feature type="region of interest" description="Disordered" evidence="1">
    <location>
        <begin position="745"/>
        <end position="1068"/>
    </location>
</feature>
<feature type="compositionally biased region" description="Polar residues" evidence="1">
    <location>
        <begin position="910"/>
        <end position="926"/>
    </location>
</feature>
<feature type="compositionally biased region" description="Low complexity" evidence="1">
    <location>
        <begin position="601"/>
        <end position="621"/>
    </location>
</feature>
<feature type="compositionally biased region" description="Polar residues" evidence="1">
    <location>
        <begin position="951"/>
        <end position="966"/>
    </location>
</feature>
<feature type="region of interest" description="Disordered" evidence="1">
    <location>
        <begin position="25"/>
        <end position="47"/>
    </location>
</feature>
<feature type="compositionally biased region" description="Basic residues" evidence="1">
    <location>
        <begin position="590"/>
        <end position="600"/>
    </location>
</feature>
<evidence type="ECO:0000256" key="1">
    <source>
        <dbReference type="SAM" id="MobiDB-lite"/>
    </source>
</evidence>
<feature type="compositionally biased region" description="Basic and acidic residues" evidence="1">
    <location>
        <begin position="449"/>
        <end position="470"/>
    </location>
</feature>
<feature type="compositionally biased region" description="Basic and acidic residues" evidence="1">
    <location>
        <begin position="492"/>
        <end position="507"/>
    </location>
</feature>
<feature type="compositionally biased region" description="Low complexity" evidence="1">
    <location>
        <begin position="821"/>
        <end position="843"/>
    </location>
</feature>
<feature type="compositionally biased region" description="Basic and acidic residues" evidence="1">
    <location>
        <begin position="422"/>
        <end position="431"/>
    </location>
</feature>
<feature type="compositionally biased region" description="Basic and acidic residues" evidence="1">
    <location>
        <begin position="542"/>
        <end position="559"/>
    </location>
</feature>
<name>A0ABR4BM45_9LECA</name>
<sequence>MVIAPTANEDTREDEWQVPVTMAEEDMETGSDSDMDAAPPVHPVPTMQGAFEESMNETMNDDEPEVPDRYSKADTVTRRKMLLEQHEYERTVAGRWKQKPGEKFHPLWKLVAQISFGMHLLQQGLAKSDKEVLKILQTHVDEVDGFLERTTEDFDLAQGDINDRIRYLKLPLEHGQVFDQMLVNRDFRVAIVEGNEKIEHIIDRTAAAMNDALKDVQKGLDATRELAKYMTRVDKQWDDRTEEHDSVYLAMIGNTEGWTRAFLTLQSKGGHLRKALNQLGSIVAEMQRRAGAASRKNLVPSRSVNCRYQVDVRSESPRSPQPSATPPRSPMKPLPTAPDPITRVASSQKYIKTSVSPSSLHSPYLDQLSTKPAKHAEKKDFTLRPRSPNATRTAKSPEPLRSAKSPEPELSTKSSQTLRPAKSRDPKESTRSPEPAISPQIPETAMRVRSPDLTRATEDTITARRVKSPEPTRNVKSPETSRTLKNPSPLPEDYHIQPEKPEARAKNPETVMPFKTPAQIMSRMKEASKSSVSAQPPSRRLSITERTRSLLRKKETFARDDEENAVSSTDLPIQHHSGVGSPAKSPTSPLHRRFSSRKVKTTSMSTYSTSPTSPLKPSESPILREDSPVYLRNGKPVPTQSSYGMLTLPSLAPMKPLSPLEHPSMTLDAAKNNSSDSLVKSNGPAPILKNKAKLDDSEGNVNTNHPLLQKARHTRFARNAGGDLPLRHYNSQGAFSHSNPELLQHQEEDEPDNIIPPKRSSSMLYGVQRRFLVSPEPRENSSRSPIPNQANLSAVSLARSQTAPPEELGIHPAHRTPEPPTDSASPSPDPSTVSSATEQGTGATPPPIATTRSGKTEPGHSAEASRSAPPPTSQPQNEPQTQDYWQPHHWQQSSASSNPLVSHDPKFKTTAKTNTPFYLNPASSTALIDFLASTPPPSPPHPGMRVDSPSGAPTKTTSFFSRSFVTNPYPKEHGESSPPPPGPGSRSMTNLRRVLTGDREEGAQKKGWKKIFGGTIKGTRKNSGDGSKSGKKKLDVSRGRWGKDPVVNGNGTANGRGKGEDGGFVGVGSDGVWISRKNFLKS</sequence>
<feature type="region of interest" description="Disordered" evidence="1">
    <location>
        <begin position="353"/>
        <end position="641"/>
    </location>
</feature>
<protein>
    <submittedName>
        <fullName evidence="2">Uncharacterized protein</fullName>
    </submittedName>
</protein>
<feature type="compositionally biased region" description="Polar residues" evidence="1">
    <location>
        <begin position="671"/>
        <end position="680"/>
    </location>
</feature>
<feature type="compositionally biased region" description="Polar residues" evidence="1">
    <location>
        <begin position="789"/>
        <end position="803"/>
    </location>
</feature>
<feature type="region of interest" description="Disordered" evidence="1">
    <location>
        <begin position="657"/>
        <end position="709"/>
    </location>
</feature>
<organism evidence="2 3">
    <name type="scientific">Lepraria finkii</name>
    <dbReference type="NCBI Taxonomy" id="1340010"/>
    <lineage>
        <taxon>Eukaryota</taxon>
        <taxon>Fungi</taxon>
        <taxon>Dikarya</taxon>
        <taxon>Ascomycota</taxon>
        <taxon>Pezizomycotina</taxon>
        <taxon>Lecanoromycetes</taxon>
        <taxon>OSLEUM clade</taxon>
        <taxon>Lecanoromycetidae</taxon>
        <taxon>Lecanorales</taxon>
        <taxon>Lecanorineae</taxon>
        <taxon>Stereocaulaceae</taxon>
        <taxon>Lepraria</taxon>
    </lineage>
</organism>
<dbReference type="Proteomes" id="UP001590951">
    <property type="component" value="Unassembled WGS sequence"/>
</dbReference>
<feature type="compositionally biased region" description="Basic and acidic residues" evidence="1">
    <location>
        <begin position="1032"/>
        <end position="1043"/>
    </location>
</feature>
<feature type="compositionally biased region" description="Acidic residues" evidence="1">
    <location>
        <begin position="25"/>
        <end position="35"/>
    </location>
</feature>
<reference evidence="2 3" key="1">
    <citation type="submission" date="2024-09" db="EMBL/GenBank/DDBJ databases">
        <title>Rethinking Asexuality: The Enigmatic Case of Functional Sexual Genes in Lepraria (Stereocaulaceae).</title>
        <authorList>
            <person name="Doellman M."/>
            <person name="Sun Y."/>
            <person name="Barcenas-Pena A."/>
            <person name="Lumbsch H.T."/>
            <person name="Grewe F."/>
        </authorList>
    </citation>
    <scope>NUCLEOTIDE SEQUENCE [LARGE SCALE GENOMIC DNA]</scope>
    <source>
        <strain evidence="2 3">Grewe 0041</strain>
    </source>
</reference>
<comment type="caution">
    <text evidence="2">The sequence shown here is derived from an EMBL/GenBank/DDBJ whole genome shotgun (WGS) entry which is preliminary data.</text>
</comment>
<feature type="compositionally biased region" description="Gly residues" evidence="1">
    <location>
        <begin position="1052"/>
        <end position="1068"/>
    </location>
</feature>
<gene>
    <name evidence="2" type="ORF">ABVK25_000163</name>
</gene>
<keyword evidence="3" id="KW-1185">Reference proteome</keyword>
<feature type="compositionally biased region" description="Polar residues" evidence="1">
    <location>
        <begin position="874"/>
        <end position="900"/>
    </location>
</feature>
<feature type="region of interest" description="Disordered" evidence="1">
    <location>
        <begin position="310"/>
        <end position="341"/>
    </location>
</feature>
<evidence type="ECO:0000313" key="3">
    <source>
        <dbReference type="Proteomes" id="UP001590951"/>
    </source>
</evidence>
<feature type="compositionally biased region" description="Polar residues" evidence="1">
    <location>
        <begin position="474"/>
        <end position="486"/>
    </location>
</feature>
<dbReference type="EMBL" id="JBHFEH010000001">
    <property type="protein sequence ID" value="KAL2058871.1"/>
    <property type="molecule type" value="Genomic_DNA"/>
</dbReference>
<accession>A0ABR4BM45</accession>
<evidence type="ECO:0000313" key="2">
    <source>
        <dbReference type="EMBL" id="KAL2058871.1"/>
    </source>
</evidence>
<feature type="compositionally biased region" description="Pro residues" evidence="1">
    <location>
        <begin position="319"/>
        <end position="338"/>
    </location>
</feature>
<proteinExistence type="predicted"/>
<feature type="compositionally biased region" description="Basic and acidic residues" evidence="1">
    <location>
        <begin position="374"/>
        <end position="383"/>
    </location>
</feature>